<keyword evidence="1" id="KW-0560">Oxidoreductase</keyword>
<dbReference type="PANTHER" id="PTHR13847">
    <property type="entry name" value="SARCOSINE DEHYDROGENASE-RELATED"/>
    <property type="match status" value="1"/>
</dbReference>
<dbReference type="InterPro" id="IPR036188">
    <property type="entry name" value="FAD/NAD-bd_sf"/>
</dbReference>
<comment type="caution">
    <text evidence="3">The sequence shown here is derived from an EMBL/GenBank/DDBJ whole genome shotgun (WGS) entry which is preliminary data.</text>
</comment>
<dbReference type="eggNOG" id="COG0665">
    <property type="taxonomic scope" value="Bacteria"/>
</dbReference>
<dbReference type="PANTHER" id="PTHR13847:SF289">
    <property type="entry name" value="GLYCINE OXIDASE"/>
    <property type="match status" value="1"/>
</dbReference>
<evidence type="ECO:0000259" key="2">
    <source>
        <dbReference type="Pfam" id="PF01266"/>
    </source>
</evidence>
<keyword evidence="4" id="KW-1185">Reference proteome</keyword>
<name>K2NQ93_9HYPH</name>
<proteinExistence type="predicted"/>
<dbReference type="Proteomes" id="UP000007374">
    <property type="component" value="Unassembled WGS sequence"/>
</dbReference>
<dbReference type="OrthoDB" id="9804379at2"/>
<organism evidence="3 4">
    <name type="scientific">Nitratireductor indicus C115</name>
    <dbReference type="NCBI Taxonomy" id="1231190"/>
    <lineage>
        <taxon>Bacteria</taxon>
        <taxon>Pseudomonadati</taxon>
        <taxon>Pseudomonadota</taxon>
        <taxon>Alphaproteobacteria</taxon>
        <taxon>Hyphomicrobiales</taxon>
        <taxon>Phyllobacteriaceae</taxon>
        <taxon>Nitratireductor</taxon>
    </lineage>
</organism>
<dbReference type="Gene3D" id="3.50.50.60">
    <property type="entry name" value="FAD/NAD(P)-binding domain"/>
    <property type="match status" value="1"/>
</dbReference>
<dbReference type="STRING" id="721133.SAMN05216176_11061"/>
<dbReference type="GO" id="GO:0005737">
    <property type="term" value="C:cytoplasm"/>
    <property type="evidence" value="ECO:0007669"/>
    <property type="project" value="TreeGrafter"/>
</dbReference>
<evidence type="ECO:0000313" key="4">
    <source>
        <dbReference type="Proteomes" id="UP000007374"/>
    </source>
</evidence>
<dbReference type="EMBL" id="AMSI01000010">
    <property type="protein sequence ID" value="EKF41525.1"/>
    <property type="molecule type" value="Genomic_DNA"/>
</dbReference>
<evidence type="ECO:0000313" key="3">
    <source>
        <dbReference type="EMBL" id="EKF41525.1"/>
    </source>
</evidence>
<accession>K2NQ93</accession>
<dbReference type="PATRIC" id="fig|1231190.3.peg.3108"/>
<reference evidence="3 4" key="1">
    <citation type="journal article" date="2012" name="J. Bacteriol.">
        <title>Genome Sequence of Nitratireductor indicus Type Strain C115.</title>
        <authorList>
            <person name="Lai Q."/>
            <person name="Li G."/>
            <person name="Yu Z."/>
            <person name="Shao Z."/>
        </authorList>
    </citation>
    <scope>NUCLEOTIDE SEQUENCE [LARGE SCALE GENOMIC DNA]</scope>
    <source>
        <strain evidence="3 4">C115</strain>
    </source>
</reference>
<dbReference type="AlphaFoldDB" id="K2NQ93"/>
<gene>
    <name evidence="3" type="ORF">NA8A_14991</name>
</gene>
<sequence>MAGRGIVIGGGIVGLSIAIGLASSNMEVIVLDGSDADNRASYGNAGLIWVQSKGADHLPYALWSRRSASMWPEFSERLLEQTGIDVEYERRGGLSLCLDETELAARRAMVDQVAAQLGTQNDVEFVDAAFVRDRLPGVSPHVLGASWCPADGHVNPLMLMGALKKRCDALGVTIRRNSRVEAVRMEGSHLTVMGADFRMRGERVVVAAGLATEKLAATAGMTVPLKPVRGQIVVTERMKRVIDYPTPTIRQARCGSVIFGNSHEEDVTATGTTLPVMASHAQRAMAEFPFLASARVLRSWGAIRVMPVDGKPIYARSIDCPGAYAVACHSGITLTAVHANIIGPAIAADCLPRAVATLSPERFDAVAHH</sequence>
<dbReference type="SUPFAM" id="SSF54373">
    <property type="entry name" value="FAD-linked reductases, C-terminal domain"/>
    <property type="match status" value="1"/>
</dbReference>
<dbReference type="Gene3D" id="3.30.9.10">
    <property type="entry name" value="D-Amino Acid Oxidase, subunit A, domain 2"/>
    <property type="match status" value="1"/>
</dbReference>
<dbReference type="Pfam" id="PF01266">
    <property type="entry name" value="DAO"/>
    <property type="match status" value="1"/>
</dbReference>
<dbReference type="SUPFAM" id="SSF51905">
    <property type="entry name" value="FAD/NAD(P)-binding domain"/>
    <property type="match status" value="1"/>
</dbReference>
<dbReference type="RefSeq" id="WP_009451179.1">
    <property type="nucleotide sequence ID" value="NZ_AMSI01000010.1"/>
</dbReference>
<dbReference type="InterPro" id="IPR006076">
    <property type="entry name" value="FAD-dep_OxRdtase"/>
</dbReference>
<evidence type="ECO:0000256" key="1">
    <source>
        <dbReference type="ARBA" id="ARBA00023002"/>
    </source>
</evidence>
<feature type="domain" description="FAD dependent oxidoreductase" evidence="2">
    <location>
        <begin position="6"/>
        <end position="341"/>
    </location>
</feature>
<dbReference type="GO" id="GO:0016491">
    <property type="term" value="F:oxidoreductase activity"/>
    <property type="evidence" value="ECO:0007669"/>
    <property type="project" value="UniProtKB-KW"/>
</dbReference>
<protein>
    <submittedName>
        <fullName evidence="3">Putative opine dehydrogenase</fullName>
    </submittedName>
</protein>